<dbReference type="SUPFAM" id="SSF51126">
    <property type="entry name" value="Pectin lyase-like"/>
    <property type="match status" value="1"/>
</dbReference>
<organism evidence="7 8">
    <name type="scientific">Xanthomonas theicola</name>
    <dbReference type="NCBI Taxonomy" id="56464"/>
    <lineage>
        <taxon>Bacteria</taxon>
        <taxon>Pseudomonadati</taxon>
        <taxon>Pseudomonadota</taxon>
        <taxon>Gammaproteobacteria</taxon>
        <taxon>Lysobacterales</taxon>
        <taxon>Lysobacteraceae</taxon>
        <taxon>Xanthomonas</taxon>
    </lineage>
</organism>
<keyword evidence="2 5" id="KW-0378">Hydrolase</keyword>
<dbReference type="Pfam" id="PF01095">
    <property type="entry name" value="Pectinesterase"/>
    <property type="match status" value="1"/>
</dbReference>
<feature type="domain" description="Pectinesterase catalytic" evidence="6">
    <location>
        <begin position="52"/>
        <end position="299"/>
    </location>
</feature>
<evidence type="ECO:0000256" key="4">
    <source>
        <dbReference type="PROSITE-ProRule" id="PRU10040"/>
    </source>
</evidence>
<dbReference type="InterPro" id="IPR000070">
    <property type="entry name" value="Pectinesterase_cat"/>
</dbReference>
<evidence type="ECO:0000313" key="8">
    <source>
        <dbReference type="Proteomes" id="UP000239898"/>
    </source>
</evidence>
<dbReference type="PROSITE" id="PS00503">
    <property type="entry name" value="PECTINESTERASE_2"/>
    <property type="match status" value="1"/>
</dbReference>
<dbReference type="GO" id="GO:0045490">
    <property type="term" value="P:pectin catabolic process"/>
    <property type="evidence" value="ECO:0007669"/>
    <property type="project" value="UniProtKB-UniRule"/>
</dbReference>
<feature type="active site" evidence="4">
    <location>
        <position position="231"/>
    </location>
</feature>
<reference evidence="7 8" key="1">
    <citation type="submission" date="2016-08" db="EMBL/GenBank/DDBJ databases">
        <title>Evolution of the type three secretion system and type three effector repertoires in Xanthomonas.</title>
        <authorList>
            <person name="Merda D."/>
            <person name="Briand M."/>
            <person name="Bosis E."/>
            <person name="Rousseau C."/>
            <person name="Portier P."/>
            <person name="Jacques M.-A."/>
            <person name="Fischer-Le Saux M."/>
        </authorList>
    </citation>
    <scope>NUCLEOTIDE SEQUENCE [LARGE SCALE GENOMIC DNA]</scope>
    <source>
        <strain evidence="7 8">CFBP 4691</strain>
    </source>
</reference>
<sequence length="369" mass="38747">MCVIFGKESVDIHPGNKYSSDLLPGKAGRLAALSSDNWDPSAGVALLSADYRVAADGSAPFKSVQAAVNRAVADGGTMRRYISVAPGTYRELLCIPSTAPPITLFGLGNTRSDTLIVFNNANPTPKLVGTPTHPCASNAAAAVTGTSNSATVTVRADAFQARNLTVANDYVEDTYASHNQSAVALAVRGDKALFENVAVLGNQDTLMVSATAAPSLIRAYFKDSLVQGDTDFIFGSGIAVFSHSTIRYDANRLSSRRSGYIFAPSTKPDSIYGFLATDSIFDAIGDVAGNSVYLGRAWDQGVASLSDYVNGTSPNGQVTIRNSTLGAHIRKNAPWAASSTTMRPYCSAGCKYSANRLYEYSNSGAGSTN</sequence>
<evidence type="ECO:0000256" key="3">
    <source>
        <dbReference type="ARBA" id="ARBA00023085"/>
    </source>
</evidence>
<evidence type="ECO:0000259" key="6">
    <source>
        <dbReference type="Pfam" id="PF01095"/>
    </source>
</evidence>
<dbReference type="EMBL" id="MIGX01000113">
    <property type="protein sequence ID" value="PPT83811.1"/>
    <property type="molecule type" value="Genomic_DNA"/>
</dbReference>
<comment type="pathway">
    <text evidence="5">Glycan metabolism; pectin degradation; 2-dehydro-3-deoxy-D-gluconate from pectin: step 1/5.</text>
</comment>
<keyword evidence="3 5" id="KW-0063">Aspartyl esterase</keyword>
<dbReference type="Proteomes" id="UP000239898">
    <property type="component" value="Unassembled WGS sequence"/>
</dbReference>
<dbReference type="PANTHER" id="PTHR31321:SF57">
    <property type="entry name" value="PECTINESTERASE 53-RELATED"/>
    <property type="match status" value="1"/>
</dbReference>
<comment type="catalytic activity">
    <reaction evidence="5">
        <text>[(1-&gt;4)-alpha-D-galacturonosyl methyl ester](n) + n H2O = [(1-&gt;4)-alpha-D-galacturonosyl](n) + n methanol + n H(+)</text>
        <dbReference type="Rhea" id="RHEA:22380"/>
        <dbReference type="Rhea" id="RHEA-COMP:14570"/>
        <dbReference type="Rhea" id="RHEA-COMP:14573"/>
        <dbReference type="ChEBI" id="CHEBI:15377"/>
        <dbReference type="ChEBI" id="CHEBI:15378"/>
        <dbReference type="ChEBI" id="CHEBI:17790"/>
        <dbReference type="ChEBI" id="CHEBI:140522"/>
        <dbReference type="ChEBI" id="CHEBI:140523"/>
        <dbReference type="EC" id="3.1.1.11"/>
    </reaction>
</comment>
<dbReference type="GO" id="GO:0030599">
    <property type="term" value="F:pectinesterase activity"/>
    <property type="evidence" value="ECO:0007669"/>
    <property type="project" value="UniProtKB-UniRule"/>
</dbReference>
<name>A0A2S6ZC11_9XANT</name>
<comment type="caution">
    <text evidence="7">The sequence shown here is derived from an EMBL/GenBank/DDBJ whole genome shotgun (WGS) entry which is preliminary data.</text>
</comment>
<dbReference type="GO" id="GO:0009279">
    <property type="term" value="C:cell outer membrane"/>
    <property type="evidence" value="ECO:0007669"/>
    <property type="project" value="TreeGrafter"/>
</dbReference>
<dbReference type="OrthoDB" id="264773at2"/>
<evidence type="ECO:0000256" key="1">
    <source>
        <dbReference type="ARBA" id="ARBA00008891"/>
    </source>
</evidence>
<dbReference type="Gene3D" id="2.160.20.10">
    <property type="entry name" value="Single-stranded right-handed beta-helix, Pectin lyase-like"/>
    <property type="match status" value="1"/>
</dbReference>
<evidence type="ECO:0000313" key="7">
    <source>
        <dbReference type="EMBL" id="PPT83811.1"/>
    </source>
</evidence>
<evidence type="ECO:0000256" key="2">
    <source>
        <dbReference type="ARBA" id="ARBA00022801"/>
    </source>
</evidence>
<proteinExistence type="inferred from homology"/>
<accession>A0A2S6ZC11</accession>
<evidence type="ECO:0000256" key="5">
    <source>
        <dbReference type="RuleBase" id="RU000589"/>
    </source>
</evidence>
<dbReference type="InterPro" id="IPR012334">
    <property type="entry name" value="Pectin_lyas_fold"/>
</dbReference>
<comment type="similarity">
    <text evidence="1">Belongs to the pectinesterase family.</text>
</comment>
<protein>
    <recommendedName>
        <fullName evidence="5">Pectinesterase</fullName>
        <ecNumber evidence="5">3.1.1.11</ecNumber>
    </recommendedName>
</protein>
<dbReference type="InterPro" id="IPR033131">
    <property type="entry name" value="Pectinesterase_Asp_AS"/>
</dbReference>
<keyword evidence="8" id="KW-1185">Reference proteome</keyword>
<dbReference type="AlphaFoldDB" id="A0A2S6ZC11"/>
<dbReference type="InterPro" id="IPR011050">
    <property type="entry name" value="Pectin_lyase_fold/virulence"/>
</dbReference>
<dbReference type="UniPathway" id="UPA00545">
    <property type="reaction ID" value="UER00823"/>
</dbReference>
<dbReference type="EC" id="3.1.1.11" evidence="5"/>
<dbReference type="GO" id="GO:0042545">
    <property type="term" value="P:cell wall modification"/>
    <property type="evidence" value="ECO:0007669"/>
    <property type="project" value="UniProtKB-UniRule"/>
</dbReference>
<dbReference type="PANTHER" id="PTHR31321">
    <property type="entry name" value="ACYL-COA THIOESTER HYDROLASE YBHC-RELATED"/>
    <property type="match status" value="1"/>
</dbReference>
<gene>
    <name evidence="7" type="ORF">XthCFBP4691_16675</name>
</gene>